<dbReference type="Pfam" id="PF07058">
    <property type="entry name" value="MAP70"/>
    <property type="match status" value="1"/>
</dbReference>
<sequence length="181" mass="20789">MSLISSIEYFMNEIANEKTNMVAFGVLPLEIITGRRAIDNTFGKPHTELKSLRLSERHREKDLEKLNKPIIPTWFRCFYAYVEIEDITVCLYTITVLRNLQIKKINEEKAVFKNSSLKSSYAAYYAEATLRRIHAAGKDDDMPPVEAILAPLEAELKLPRSEAFCIAFIRLGNLDSMDWIV</sequence>
<evidence type="ECO:0000256" key="2">
    <source>
        <dbReference type="ARBA" id="ARBA00008825"/>
    </source>
</evidence>
<evidence type="ECO:0000313" key="8">
    <source>
        <dbReference type="Proteomes" id="UP000886595"/>
    </source>
</evidence>
<evidence type="ECO:0000313" key="7">
    <source>
        <dbReference type="EMBL" id="KAG2315640.1"/>
    </source>
</evidence>
<evidence type="ECO:0000256" key="6">
    <source>
        <dbReference type="ARBA" id="ARBA00023212"/>
    </source>
</evidence>
<proteinExistence type="inferred from homology"/>
<evidence type="ECO:0000256" key="5">
    <source>
        <dbReference type="ARBA" id="ARBA00023054"/>
    </source>
</evidence>
<dbReference type="OrthoDB" id="4062651at2759"/>
<dbReference type="AlphaFoldDB" id="A0A8X8AXT7"/>
<organism evidence="7 8">
    <name type="scientific">Brassica carinata</name>
    <name type="common">Ethiopian mustard</name>
    <name type="synonym">Abyssinian cabbage</name>
    <dbReference type="NCBI Taxonomy" id="52824"/>
    <lineage>
        <taxon>Eukaryota</taxon>
        <taxon>Viridiplantae</taxon>
        <taxon>Streptophyta</taxon>
        <taxon>Embryophyta</taxon>
        <taxon>Tracheophyta</taxon>
        <taxon>Spermatophyta</taxon>
        <taxon>Magnoliopsida</taxon>
        <taxon>eudicotyledons</taxon>
        <taxon>Gunneridae</taxon>
        <taxon>Pentapetalae</taxon>
        <taxon>rosids</taxon>
        <taxon>malvids</taxon>
        <taxon>Brassicales</taxon>
        <taxon>Brassicaceae</taxon>
        <taxon>Brassiceae</taxon>
        <taxon>Brassica</taxon>
    </lineage>
</organism>
<comment type="similarity">
    <text evidence="2">Belongs to the MAP70 family.</text>
</comment>
<keyword evidence="8" id="KW-1185">Reference proteome</keyword>
<reference evidence="7 8" key="1">
    <citation type="submission" date="2020-02" db="EMBL/GenBank/DDBJ databases">
        <authorList>
            <person name="Ma Q."/>
            <person name="Huang Y."/>
            <person name="Song X."/>
            <person name="Pei D."/>
        </authorList>
    </citation>
    <scope>NUCLEOTIDE SEQUENCE [LARGE SCALE GENOMIC DNA]</scope>
    <source>
        <strain evidence="7">Sxm20200214</strain>
        <tissue evidence="7">Leaf</tissue>
    </source>
</reference>
<gene>
    <name evidence="7" type="ORF">Bca52824_018762</name>
</gene>
<keyword evidence="6" id="KW-0206">Cytoskeleton</keyword>
<evidence type="ECO:0000256" key="4">
    <source>
        <dbReference type="ARBA" id="ARBA00022701"/>
    </source>
</evidence>
<keyword evidence="3" id="KW-0963">Cytoplasm</keyword>
<accession>A0A8X8AXT7</accession>
<evidence type="ECO:0000256" key="3">
    <source>
        <dbReference type="ARBA" id="ARBA00022490"/>
    </source>
</evidence>
<dbReference type="GO" id="GO:0007010">
    <property type="term" value="P:cytoskeleton organization"/>
    <property type="evidence" value="ECO:0007669"/>
    <property type="project" value="InterPro"/>
</dbReference>
<keyword evidence="5" id="KW-0175">Coiled coil</keyword>
<comment type="subcellular location">
    <subcellularLocation>
        <location evidence="1">Cytoplasm</location>
        <location evidence="1">Cytoskeleton</location>
    </subcellularLocation>
</comment>
<dbReference type="GO" id="GO:0008017">
    <property type="term" value="F:microtubule binding"/>
    <property type="evidence" value="ECO:0007669"/>
    <property type="project" value="InterPro"/>
</dbReference>
<name>A0A8X8AXT7_BRACI</name>
<dbReference type="Proteomes" id="UP000886595">
    <property type="component" value="Unassembled WGS sequence"/>
</dbReference>
<comment type="caution">
    <text evidence="7">The sequence shown here is derived from an EMBL/GenBank/DDBJ whole genome shotgun (WGS) entry which is preliminary data.</text>
</comment>
<dbReference type="PANTHER" id="PTHR31246:SF17">
    <property type="entry name" value="MICROTUBULE-ASSOCIATED PROTEIN 70-2"/>
    <property type="match status" value="1"/>
</dbReference>
<dbReference type="GO" id="GO:0005874">
    <property type="term" value="C:microtubule"/>
    <property type="evidence" value="ECO:0007669"/>
    <property type="project" value="UniProtKB-KW"/>
</dbReference>
<dbReference type="PANTHER" id="PTHR31246">
    <property type="entry name" value="MICROTUBULE-ASSOCIATED PROTEIN 70-2"/>
    <property type="match status" value="1"/>
</dbReference>
<evidence type="ECO:0000256" key="1">
    <source>
        <dbReference type="ARBA" id="ARBA00004245"/>
    </source>
</evidence>
<dbReference type="InterPro" id="IPR009768">
    <property type="entry name" value="MAP70"/>
</dbReference>
<protein>
    <submittedName>
        <fullName evidence="7">Uncharacterized protein</fullName>
    </submittedName>
</protein>
<keyword evidence="4" id="KW-0493">Microtubule</keyword>
<dbReference type="EMBL" id="JAAMPC010000004">
    <property type="protein sequence ID" value="KAG2315640.1"/>
    <property type="molecule type" value="Genomic_DNA"/>
</dbReference>